<gene>
    <name evidence="2" type="ORF">LTR09_004267</name>
</gene>
<reference evidence="2" key="1">
    <citation type="submission" date="2023-04" db="EMBL/GenBank/DDBJ databases">
        <title>Black Yeasts Isolated from many extreme environments.</title>
        <authorList>
            <person name="Coleine C."/>
            <person name="Stajich J.E."/>
            <person name="Selbmann L."/>
        </authorList>
    </citation>
    <scope>NUCLEOTIDE SEQUENCE</scope>
    <source>
        <strain evidence="2">CCFEE 5312</strain>
    </source>
</reference>
<feature type="compositionally biased region" description="Basic and acidic residues" evidence="1">
    <location>
        <begin position="10"/>
        <end position="22"/>
    </location>
</feature>
<evidence type="ECO:0000313" key="2">
    <source>
        <dbReference type="EMBL" id="KAK3054538.1"/>
    </source>
</evidence>
<dbReference type="AlphaFoldDB" id="A0AAJ0DIH6"/>
<evidence type="ECO:0000313" key="3">
    <source>
        <dbReference type="Proteomes" id="UP001271007"/>
    </source>
</evidence>
<keyword evidence="3" id="KW-1185">Reference proteome</keyword>
<accession>A0AAJ0DIH6</accession>
<name>A0AAJ0DIH6_9PEZI</name>
<evidence type="ECO:0000256" key="1">
    <source>
        <dbReference type="SAM" id="MobiDB-lite"/>
    </source>
</evidence>
<protein>
    <submittedName>
        <fullName evidence="2">Uncharacterized protein</fullName>
    </submittedName>
</protein>
<comment type="caution">
    <text evidence="2">The sequence shown here is derived from an EMBL/GenBank/DDBJ whole genome shotgun (WGS) entry which is preliminary data.</text>
</comment>
<sequence>MPSPAPSADHQARTFRAERSSDPIEPGFNTPSARQLRKRKRAVAEPLSPAKRAKPVYNRHIPYESCGHEARGYRDKHIRVIRENWGVSLKQWMPTKMVPCRRGNQDPEELFLEPENWSTRLLAGLAAFSAVTAREQDRARRVLEAAVGRSDRGTACSGVLQSDVRYAIERWKQTAAAYPGVNTTPDLPVESEGPGTPRPAGESSGMPNKVDSDTGAESRDVRLLSLEHRNVVIKQEPELRVTGFTGFTNVWSHEDELDRLRECELRRDLKELDLRVVLERRRQRMRRHGSGADNAITLRCCKGSRIGCVAHLLD</sequence>
<dbReference type="Proteomes" id="UP001271007">
    <property type="component" value="Unassembled WGS sequence"/>
</dbReference>
<feature type="region of interest" description="Disordered" evidence="1">
    <location>
        <begin position="1"/>
        <end position="49"/>
    </location>
</feature>
<proteinExistence type="predicted"/>
<dbReference type="EMBL" id="JAWDJX010000011">
    <property type="protein sequence ID" value="KAK3054538.1"/>
    <property type="molecule type" value="Genomic_DNA"/>
</dbReference>
<organism evidence="2 3">
    <name type="scientific">Extremus antarcticus</name>
    <dbReference type="NCBI Taxonomy" id="702011"/>
    <lineage>
        <taxon>Eukaryota</taxon>
        <taxon>Fungi</taxon>
        <taxon>Dikarya</taxon>
        <taxon>Ascomycota</taxon>
        <taxon>Pezizomycotina</taxon>
        <taxon>Dothideomycetes</taxon>
        <taxon>Dothideomycetidae</taxon>
        <taxon>Mycosphaerellales</taxon>
        <taxon>Extremaceae</taxon>
        <taxon>Extremus</taxon>
    </lineage>
</organism>
<feature type="region of interest" description="Disordered" evidence="1">
    <location>
        <begin position="179"/>
        <end position="217"/>
    </location>
</feature>